<dbReference type="EMBL" id="QGLE01000009">
    <property type="protein sequence ID" value="PWR20284.1"/>
    <property type="molecule type" value="Genomic_DNA"/>
</dbReference>
<proteinExistence type="predicted"/>
<protein>
    <recommendedName>
        <fullName evidence="3">Porin</fullName>
    </recommendedName>
</protein>
<comment type="caution">
    <text evidence="1">The sequence shown here is derived from an EMBL/GenBank/DDBJ whole genome shotgun (WGS) entry which is preliminary data.</text>
</comment>
<name>A0A317E1H4_9PROT</name>
<dbReference type="RefSeq" id="WP_207779372.1">
    <property type="nucleotide sequence ID" value="NZ_QGLE01000009.1"/>
</dbReference>
<evidence type="ECO:0000313" key="2">
    <source>
        <dbReference type="Proteomes" id="UP000245461"/>
    </source>
</evidence>
<dbReference type="Proteomes" id="UP000245461">
    <property type="component" value="Unassembled WGS sequence"/>
</dbReference>
<organism evidence="1 2">
    <name type="scientific">Zavarzinia aquatilis</name>
    <dbReference type="NCBI Taxonomy" id="2211142"/>
    <lineage>
        <taxon>Bacteria</taxon>
        <taxon>Pseudomonadati</taxon>
        <taxon>Pseudomonadota</taxon>
        <taxon>Alphaproteobacteria</taxon>
        <taxon>Rhodospirillales</taxon>
        <taxon>Zavarziniaceae</taxon>
        <taxon>Zavarzinia</taxon>
    </lineage>
</organism>
<feature type="non-terminal residue" evidence="1">
    <location>
        <position position="1"/>
    </location>
</feature>
<evidence type="ECO:0008006" key="3">
    <source>
        <dbReference type="Google" id="ProtNLM"/>
    </source>
</evidence>
<reference evidence="1 2" key="1">
    <citation type="submission" date="2018-05" db="EMBL/GenBank/DDBJ databases">
        <title>Zavarzinia sp. HR-AS.</title>
        <authorList>
            <person name="Lee Y."/>
            <person name="Jeon C.O."/>
        </authorList>
    </citation>
    <scope>NUCLEOTIDE SEQUENCE [LARGE SCALE GENOMIC DNA]</scope>
    <source>
        <strain evidence="1 2">HR-AS</strain>
    </source>
</reference>
<keyword evidence="2" id="KW-1185">Reference proteome</keyword>
<evidence type="ECO:0000313" key="1">
    <source>
        <dbReference type="EMBL" id="PWR20284.1"/>
    </source>
</evidence>
<dbReference type="AlphaFoldDB" id="A0A317E1H4"/>
<accession>A0A317E1H4</accession>
<sequence>RKLVGASYSRDMTELQWGPKEVSPVLRAEFSYEFDKPFNRAVATTMFGAKEEGTAALIVDPSRGVAERDQVSFMIGADYFLWLPFWETQDTSVFTSVQLFTIVTPNGEDLLFQAPYAAYGAKLHQVQNYGTLLLSHTFDDGKLPVELLAVYDIQNQAVALRQRFDFNYFGDNIRPRIEIAHFEADPEQGVLGFAQQSDNVEFSLTLQF</sequence>
<gene>
    <name evidence="1" type="ORF">DKG74_14840</name>
</gene>